<dbReference type="Proteomes" id="UP000009891">
    <property type="component" value="Unassembled WGS sequence"/>
</dbReference>
<dbReference type="EMBL" id="AHAF01000008">
    <property type="protein sequence ID" value="EKU78311.1"/>
    <property type="molecule type" value="Genomic_DNA"/>
</dbReference>
<gene>
    <name evidence="1" type="ORF">HMPREF9282_01217</name>
</gene>
<evidence type="ECO:0000313" key="2">
    <source>
        <dbReference type="Proteomes" id="UP000009891"/>
    </source>
</evidence>
<dbReference type="OrthoDB" id="9947993at2"/>
<proteinExistence type="predicted"/>
<dbReference type="HOGENOM" id="CLU_1659972_0_0_9"/>
<accession>K9D551</accession>
<reference evidence="1 2" key="1">
    <citation type="submission" date="2012-09" db="EMBL/GenBank/DDBJ databases">
        <title>The Genome Sequence of Veillonella ratti ACS-216-V-COL6B.</title>
        <authorList>
            <consortium name="The Broad Institute Genome Sequencing Platform"/>
            <person name="Earl A."/>
            <person name="Ward D."/>
            <person name="Feldgarden M."/>
            <person name="Gevers D."/>
            <person name="Saerens B."/>
            <person name="Vaneechoutte M."/>
            <person name="Walker B."/>
            <person name="Young S.K."/>
            <person name="Zeng Q."/>
            <person name="Gargeya S."/>
            <person name="Fitzgerald M."/>
            <person name="Haas B."/>
            <person name="Abouelleil A."/>
            <person name="Alvarado L."/>
            <person name="Arachchi H.M."/>
            <person name="Berlin A."/>
            <person name="Chapman S.B."/>
            <person name="Goldberg J."/>
            <person name="Griggs A."/>
            <person name="Gujja S."/>
            <person name="Hansen M."/>
            <person name="Howarth C."/>
            <person name="Imamovic A."/>
            <person name="Larimer J."/>
            <person name="McCowen C."/>
            <person name="Montmayeur A."/>
            <person name="Murphy C."/>
            <person name="Neiman D."/>
            <person name="Pearson M."/>
            <person name="Priest M."/>
            <person name="Roberts A."/>
            <person name="Saif S."/>
            <person name="Shea T."/>
            <person name="Sisk P."/>
            <person name="Sykes S."/>
            <person name="Wortman J."/>
            <person name="Nusbaum C."/>
            <person name="Birren B."/>
        </authorList>
    </citation>
    <scope>NUCLEOTIDE SEQUENCE [LARGE SCALE GENOMIC DNA]</scope>
    <source>
        <strain evidence="1 2">ACS-216-V-Col6b</strain>
    </source>
</reference>
<keyword evidence="2" id="KW-1185">Reference proteome</keyword>
<dbReference type="AlphaFoldDB" id="K9D551"/>
<dbReference type="RefSeq" id="WP_006556104.1">
    <property type="nucleotide sequence ID" value="NZ_JH992937.1"/>
</dbReference>
<dbReference type="STRING" id="883156.HMPREF9282_01217"/>
<sequence>MEFKLRELQAIESIIFEITSSFKSAKCIWTLKVYDEILQATALPYENGSPGYASYNSLYNAVNVQLLTGLFDFNQYFAKVSEGLSGRFNNFEAVSGWLINSPAELFLRCSKPEVLDILDLSKLDFLPPVLHNVTLLDSNKSLPFVVVDKDLPIQVISLDLIRKQN</sequence>
<evidence type="ECO:0000313" key="1">
    <source>
        <dbReference type="EMBL" id="EKU78311.1"/>
    </source>
</evidence>
<name>K9D551_9FIRM</name>
<comment type="caution">
    <text evidence="1">The sequence shown here is derived from an EMBL/GenBank/DDBJ whole genome shotgun (WGS) entry which is preliminary data.</text>
</comment>
<protein>
    <submittedName>
        <fullName evidence="1">Uncharacterized protein</fullName>
    </submittedName>
</protein>
<organism evidence="1 2">
    <name type="scientific">Veillonella seminalis ACS-216-V-Col6b</name>
    <dbReference type="NCBI Taxonomy" id="883156"/>
    <lineage>
        <taxon>Bacteria</taxon>
        <taxon>Bacillati</taxon>
        <taxon>Bacillota</taxon>
        <taxon>Negativicutes</taxon>
        <taxon>Veillonellales</taxon>
        <taxon>Veillonellaceae</taxon>
        <taxon>Veillonella</taxon>
    </lineage>
</organism>